<evidence type="ECO:0000259" key="2">
    <source>
        <dbReference type="PROSITE" id="PS50110"/>
    </source>
</evidence>
<keyword evidence="5" id="KW-1185">Reference proteome</keyword>
<dbReference type="PROSITE" id="PS50921">
    <property type="entry name" value="ANTAR"/>
    <property type="match status" value="1"/>
</dbReference>
<dbReference type="Pfam" id="PF03861">
    <property type="entry name" value="ANTAR"/>
    <property type="match status" value="1"/>
</dbReference>
<dbReference type="SUPFAM" id="SSF52172">
    <property type="entry name" value="CheY-like"/>
    <property type="match status" value="1"/>
</dbReference>
<dbReference type="Gene3D" id="1.10.10.10">
    <property type="entry name" value="Winged helix-like DNA-binding domain superfamily/Winged helix DNA-binding domain"/>
    <property type="match status" value="1"/>
</dbReference>
<protein>
    <submittedName>
        <fullName evidence="4">AmiR/NasT family two-component response regulator</fullName>
    </submittedName>
</protein>
<name>A0A7W6C1V0_9HYPH</name>
<dbReference type="GO" id="GO:0000160">
    <property type="term" value="P:phosphorelay signal transduction system"/>
    <property type="evidence" value="ECO:0007669"/>
    <property type="project" value="InterPro"/>
</dbReference>
<comment type="caution">
    <text evidence="4">The sequence shown here is derived from an EMBL/GenBank/DDBJ whole genome shotgun (WGS) entry which is preliminary data.</text>
</comment>
<dbReference type="InterPro" id="IPR005561">
    <property type="entry name" value="ANTAR"/>
</dbReference>
<feature type="modified residue" description="4-aspartylphosphate" evidence="1">
    <location>
        <position position="66"/>
    </location>
</feature>
<dbReference type="EMBL" id="JACIDV010000001">
    <property type="protein sequence ID" value="MBB3944198.1"/>
    <property type="molecule type" value="Genomic_DNA"/>
</dbReference>
<dbReference type="PIRSF" id="PIRSF036382">
    <property type="entry name" value="RR_antiterm"/>
    <property type="match status" value="1"/>
</dbReference>
<dbReference type="InterPro" id="IPR036388">
    <property type="entry name" value="WH-like_DNA-bd_sf"/>
</dbReference>
<dbReference type="Gene3D" id="3.40.50.2300">
    <property type="match status" value="1"/>
</dbReference>
<dbReference type="PROSITE" id="PS50110">
    <property type="entry name" value="RESPONSE_REGULATORY"/>
    <property type="match status" value="1"/>
</dbReference>
<dbReference type="InterPro" id="IPR049021">
    <property type="entry name" value="AmiR_N"/>
</dbReference>
<accession>A0A7W6C1V0</accession>
<dbReference type="Pfam" id="PF21332">
    <property type="entry name" value="AmiR_N"/>
    <property type="match status" value="1"/>
</dbReference>
<proteinExistence type="predicted"/>
<evidence type="ECO:0000256" key="1">
    <source>
        <dbReference type="PROSITE-ProRule" id="PRU00169"/>
    </source>
</evidence>
<organism evidence="4 5">
    <name type="scientific">Rhizobium skierniewicense</name>
    <dbReference type="NCBI Taxonomy" id="984260"/>
    <lineage>
        <taxon>Bacteria</taxon>
        <taxon>Pseudomonadati</taxon>
        <taxon>Pseudomonadota</taxon>
        <taxon>Alphaproteobacteria</taxon>
        <taxon>Hyphomicrobiales</taxon>
        <taxon>Rhizobiaceae</taxon>
        <taxon>Rhizobium/Agrobacterium group</taxon>
        <taxon>Rhizobium</taxon>
    </lineage>
</organism>
<dbReference type="InterPro" id="IPR001789">
    <property type="entry name" value="Sig_transdc_resp-reg_receiver"/>
</dbReference>
<sequence>MRSNRYVQNFRQRRALVLSNDMRAVDTITAMVTRLGMSLEQLSPGNDEFRLVLETAETQRDVLFFDGDLNLFPDTTHGGAEELRNIPVVGLVGIEAPSRLRTLMQLGATAFLSKPVHSGSIFSALYLAINTFEQKAGLRSSIQELENRRRYRRHVIKAVTLVMKSHSLDDEGAFAMLRRESMRARLSLEAYCESVVQRSTMKTTDETEPDKKQAVAE</sequence>
<dbReference type="GO" id="GO:0003723">
    <property type="term" value="F:RNA binding"/>
    <property type="evidence" value="ECO:0007669"/>
    <property type="project" value="InterPro"/>
</dbReference>
<gene>
    <name evidence="4" type="ORF">GGQ73_000121</name>
</gene>
<feature type="domain" description="ANTAR" evidence="3">
    <location>
        <begin position="135"/>
        <end position="196"/>
    </location>
</feature>
<dbReference type="InterPro" id="IPR011006">
    <property type="entry name" value="CheY-like_superfamily"/>
</dbReference>
<dbReference type="Proteomes" id="UP000565286">
    <property type="component" value="Unassembled WGS sequence"/>
</dbReference>
<dbReference type="AlphaFoldDB" id="A0A7W6C1V0"/>
<dbReference type="InterPro" id="IPR008327">
    <property type="entry name" value="Sig_transdc_resp-reg_antiterm"/>
</dbReference>
<feature type="domain" description="Response regulatory" evidence="2">
    <location>
        <begin position="14"/>
        <end position="129"/>
    </location>
</feature>
<keyword evidence="1" id="KW-0597">Phosphoprotein</keyword>
<dbReference type="RefSeq" id="WP_183893127.1">
    <property type="nucleotide sequence ID" value="NZ_JACIDV010000001.1"/>
</dbReference>
<evidence type="ECO:0000313" key="5">
    <source>
        <dbReference type="Proteomes" id="UP000565286"/>
    </source>
</evidence>
<evidence type="ECO:0000259" key="3">
    <source>
        <dbReference type="PROSITE" id="PS50921"/>
    </source>
</evidence>
<reference evidence="4 5" key="1">
    <citation type="submission" date="2020-08" db="EMBL/GenBank/DDBJ databases">
        <title>Genomic Encyclopedia of Type Strains, Phase IV (KMG-IV): sequencing the most valuable type-strain genomes for metagenomic binning, comparative biology and taxonomic classification.</title>
        <authorList>
            <person name="Goeker M."/>
        </authorList>
    </citation>
    <scope>NUCLEOTIDE SEQUENCE [LARGE SCALE GENOMIC DNA]</scope>
    <source>
        <strain evidence="4 5">DSM 26438</strain>
    </source>
</reference>
<dbReference type="SMART" id="SM01012">
    <property type="entry name" value="ANTAR"/>
    <property type="match status" value="1"/>
</dbReference>
<evidence type="ECO:0000313" key="4">
    <source>
        <dbReference type="EMBL" id="MBB3944198.1"/>
    </source>
</evidence>